<protein>
    <recommendedName>
        <fullName evidence="3">MalT-like TPR region domain-containing protein</fullName>
    </recommendedName>
</protein>
<dbReference type="InterPro" id="IPR011990">
    <property type="entry name" value="TPR-like_helical_dom_sf"/>
</dbReference>
<reference evidence="1 2" key="1">
    <citation type="submission" date="2016-08" db="EMBL/GenBank/DDBJ databases">
        <title>Analysis of Carbohydrate Active Enzymes in Thermogemmatispora T81 Reveals Carbohydrate Degradation Ability.</title>
        <authorList>
            <person name="Tomazini A."/>
            <person name="Lal S."/>
            <person name="Stott M."/>
            <person name="Henrissat B."/>
            <person name="Polikarpov I."/>
            <person name="Sparling R."/>
            <person name="Levin D.B."/>
        </authorList>
    </citation>
    <scope>NUCLEOTIDE SEQUENCE [LARGE SCALE GENOMIC DNA]</scope>
    <source>
        <strain evidence="1 2">T81</strain>
    </source>
</reference>
<dbReference type="Gene3D" id="1.25.40.10">
    <property type="entry name" value="Tetratricopeptide repeat domain"/>
    <property type="match status" value="1"/>
</dbReference>
<evidence type="ECO:0008006" key="3">
    <source>
        <dbReference type="Google" id="ProtNLM"/>
    </source>
</evidence>
<accession>A0A328VJ43</accession>
<proteinExistence type="predicted"/>
<dbReference type="Proteomes" id="UP000248706">
    <property type="component" value="Unassembled WGS sequence"/>
</dbReference>
<keyword evidence="2" id="KW-1185">Reference proteome</keyword>
<gene>
    <name evidence="1" type="ORF">A4R35_19310</name>
</gene>
<evidence type="ECO:0000313" key="1">
    <source>
        <dbReference type="EMBL" id="RAQ97696.1"/>
    </source>
</evidence>
<evidence type="ECO:0000313" key="2">
    <source>
        <dbReference type="Proteomes" id="UP000248706"/>
    </source>
</evidence>
<name>A0A328VJ43_9CHLR</name>
<sequence length="376" mass="42740">MISTWQGHALACEEVQALIDQELVMIDDTLQHYSRHEELELSRREALVTIAALPTILLSWRRPEWTNEMLAEEFLPQCSASLAACWHLLKGNGLTTVQEILPRFAPTLILMARQATRYQRVAARLATQAAILQAILAMHRLDIAGRERSCLEALRCSRAAADERLECAALMYLGYTYSFCYRPRQPRKAIAVFEEALRVLGSQDSLLRSDVAMGLAEAYAQCGDERQALHYMTLAQDAFPTRPELDPSFAYAECGLNVLYQWEGKMCLELSAHFPDFGYQQRGWQAIELSLATPSISERASNESLIYQADAARLIGELDLFARYVRQGAELALTLHSQKRYNEVREVFQRAPRSWQHEPQIQRLARDFFKPLPSSG</sequence>
<dbReference type="SUPFAM" id="SSF81901">
    <property type="entry name" value="HCP-like"/>
    <property type="match status" value="1"/>
</dbReference>
<dbReference type="AlphaFoldDB" id="A0A328VJ43"/>
<organism evidence="1 2">
    <name type="scientific">Thermogemmatispora tikiterensis</name>
    <dbReference type="NCBI Taxonomy" id="1825093"/>
    <lineage>
        <taxon>Bacteria</taxon>
        <taxon>Bacillati</taxon>
        <taxon>Chloroflexota</taxon>
        <taxon>Ktedonobacteria</taxon>
        <taxon>Thermogemmatisporales</taxon>
        <taxon>Thermogemmatisporaceae</taxon>
        <taxon>Thermogemmatispora</taxon>
    </lineage>
</organism>
<dbReference type="EMBL" id="MCIF01000002">
    <property type="protein sequence ID" value="RAQ97696.1"/>
    <property type="molecule type" value="Genomic_DNA"/>
</dbReference>
<comment type="caution">
    <text evidence="1">The sequence shown here is derived from an EMBL/GenBank/DDBJ whole genome shotgun (WGS) entry which is preliminary data.</text>
</comment>